<dbReference type="Gene3D" id="3.30.479.10">
    <property type="entry name" value="6-pyruvoyl tetrahydropterin synthase/QueD"/>
    <property type="match status" value="1"/>
</dbReference>
<dbReference type="OrthoDB" id="9804698at2"/>
<evidence type="ECO:0000256" key="6">
    <source>
        <dbReference type="ARBA" id="ARBA00048807"/>
    </source>
</evidence>
<dbReference type="GO" id="GO:0070497">
    <property type="term" value="F:6-carboxytetrahydropterin synthase activity"/>
    <property type="evidence" value="ECO:0007669"/>
    <property type="project" value="UniProtKB-EC"/>
</dbReference>
<evidence type="ECO:0000256" key="3">
    <source>
        <dbReference type="ARBA" id="ARBA00012982"/>
    </source>
</evidence>
<dbReference type="AlphaFoldDB" id="A0A1W7AAW4"/>
<dbReference type="KEGG" id="mcak:MCCS_05890"/>
<dbReference type="InterPro" id="IPR038418">
    <property type="entry name" value="6-PTP_synth/QueD_sf"/>
</dbReference>
<comment type="similarity">
    <text evidence="2">Belongs to the PTPS family. QueD subfamily.</text>
</comment>
<gene>
    <name evidence="7" type="ORF">MCCS_05890</name>
</gene>
<dbReference type="InterPro" id="IPR007115">
    <property type="entry name" value="6-PTP_synth/QueD"/>
</dbReference>
<protein>
    <recommendedName>
        <fullName evidence="4">6-carboxy-5,6,7,8-tetrahydropterin synthase</fullName>
        <ecNumber evidence="3">4.1.2.50</ecNumber>
    </recommendedName>
    <alternativeName>
        <fullName evidence="5">Queuosine biosynthesis protein QueD</fullName>
    </alternativeName>
</protein>
<evidence type="ECO:0000256" key="2">
    <source>
        <dbReference type="ARBA" id="ARBA00008900"/>
    </source>
</evidence>
<evidence type="ECO:0000256" key="5">
    <source>
        <dbReference type="ARBA" id="ARBA00031449"/>
    </source>
</evidence>
<reference evidence="7 8" key="1">
    <citation type="journal article" date="2017" name="Int. J. Syst. Evol. Microbiol.">
        <title>Macrococcus canis sp. nov., a skin bacterium associated with infections in dogs.</title>
        <authorList>
            <person name="Gobeli Brawand S."/>
            <person name="Cotting K."/>
            <person name="Gomez-Sanz E."/>
            <person name="Collaud A."/>
            <person name="Thomann A."/>
            <person name="Brodard I."/>
            <person name="Rodriguez-Campos S."/>
            <person name="Strauss C."/>
            <person name="Perreten V."/>
        </authorList>
    </citation>
    <scope>NUCLEOTIDE SEQUENCE [LARGE SCALE GENOMIC DNA]</scope>
    <source>
        <strain evidence="7 8">KM45013</strain>
    </source>
</reference>
<dbReference type="EC" id="4.1.2.50" evidence="3"/>
<dbReference type="Pfam" id="PF01242">
    <property type="entry name" value="PTPS"/>
    <property type="match status" value="1"/>
</dbReference>
<dbReference type="GeneID" id="35294728"/>
<dbReference type="SUPFAM" id="SSF55620">
    <property type="entry name" value="Tetrahydrobiopterin biosynthesis enzymes-like"/>
    <property type="match status" value="1"/>
</dbReference>
<evidence type="ECO:0000256" key="1">
    <source>
        <dbReference type="ARBA" id="ARBA00005061"/>
    </source>
</evidence>
<evidence type="ECO:0000256" key="4">
    <source>
        <dbReference type="ARBA" id="ARBA00018141"/>
    </source>
</evidence>
<dbReference type="STRING" id="1855823.MCCS_05890"/>
<accession>A0A1W7AAW4</accession>
<comment type="pathway">
    <text evidence="1">Purine metabolism; 7-cyano-7-deazaguanine biosynthesis.</text>
</comment>
<organism evidence="7 8">
    <name type="scientific">Macrococcoides canis</name>
    <dbReference type="NCBI Taxonomy" id="1855823"/>
    <lineage>
        <taxon>Bacteria</taxon>
        <taxon>Bacillati</taxon>
        <taxon>Bacillota</taxon>
        <taxon>Bacilli</taxon>
        <taxon>Bacillales</taxon>
        <taxon>Staphylococcaceae</taxon>
        <taxon>Macrococcoides</taxon>
    </lineage>
</organism>
<dbReference type="UniPathway" id="UPA00391"/>
<dbReference type="Proteomes" id="UP000194154">
    <property type="component" value="Chromosome"/>
</dbReference>
<comment type="catalytic activity">
    <reaction evidence="6">
        <text>7,8-dihydroneopterin 3'-triphosphate + H2O = 6-carboxy-5,6,7,8-tetrahydropterin + triphosphate + acetaldehyde + 2 H(+)</text>
        <dbReference type="Rhea" id="RHEA:27966"/>
        <dbReference type="ChEBI" id="CHEBI:15343"/>
        <dbReference type="ChEBI" id="CHEBI:15377"/>
        <dbReference type="ChEBI" id="CHEBI:15378"/>
        <dbReference type="ChEBI" id="CHEBI:18036"/>
        <dbReference type="ChEBI" id="CHEBI:58462"/>
        <dbReference type="ChEBI" id="CHEBI:61032"/>
        <dbReference type="EC" id="4.1.2.50"/>
    </reaction>
</comment>
<evidence type="ECO:0000313" key="7">
    <source>
        <dbReference type="EMBL" id="ARQ06240.1"/>
    </source>
</evidence>
<evidence type="ECO:0000313" key="8">
    <source>
        <dbReference type="Proteomes" id="UP000194154"/>
    </source>
</evidence>
<dbReference type="RefSeq" id="WP_086041919.1">
    <property type="nucleotide sequence ID" value="NZ_CBCRZA010000001.1"/>
</dbReference>
<name>A0A1W7AAW4_9STAP</name>
<sequence length="144" mass="16723">MSLDQIQNKTSAYYRQAIDIEVDFQFKTSNRIFFPGNHYKDLVDHSYSFTLTVTSNVDEYGLGIDFFEIRRLYNEHIAPTVNAPIINEVLPHINTTVENLCYFLWQSFDKVLPETVSIQSIVLSENDTHRAILKREYLNNGGLL</sequence>
<proteinExistence type="inferred from homology"/>
<dbReference type="EMBL" id="CP021059">
    <property type="protein sequence ID" value="ARQ06240.1"/>
    <property type="molecule type" value="Genomic_DNA"/>
</dbReference>
<keyword evidence="8" id="KW-1185">Reference proteome</keyword>